<dbReference type="Proteomes" id="UP001626537">
    <property type="component" value="Chromosome"/>
</dbReference>
<keyword evidence="1" id="KW-0732">Signal</keyword>
<dbReference type="PROSITE" id="PS51318">
    <property type="entry name" value="TAT"/>
    <property type="match status" value="1"/>
</dbReference>
<name>A0ABZ0I1B3_9GAMM</name>
<protein>
    <submittedName>
        <fullName evidence="2">Uncharacterized protein</fullName>
    </submittedName>
</protein>
<evidence type="ECO:0000313" key="2">
    <source>
        <dbReference type="EMBL" id="WOJ92945.1"/>
    </source>
</evidence>
<feature type="signal peptide" evidence="1">
    <location>
        <begin position="1"/>
        <end position="30"/>
    </location>
</feature>
<feature type="chain" id="PRO_5046841993" evidence="1">
    <location>
        <begin position="31"/>
        <end position="245"/>
    </location>
</feature>
<proteinExistence type="predicted"/>
<gene>
    <name evidence="2" type="ORF">R0135_14295</name>
</gene>
<evidence type="ECO:0000313" key="3">
    <source>
        <dbReference type="Proteomes" id="UP001626537"/>
    </source>
</evidence>
<dbReference type="InterPro" id="IPR006311">
    <property type="entry name" value="TAT_signal"/>
</dbReference>
<sequence>MSAISRRLFVRNTAFLTVLSPLLSKLPAFAGDFPQRQLSHTEMLAMGLFERDRDLRLFRRPIHDLVTACAPVALDVDAGWRRQWIQRYVEDFLLQFGCLPSGRHRVEVFWGQFYDGGVVRFEPSENVFTKVRPIAANPISPKLRQRARMLRHYDRHIDVLAASIPDRHLKYGWGWHRIWTRRYIGDHLLKFGELPVGKMAFSTEGGSRYSASAHFRPIDELLALWPIYDLENEERVWHPDRYPIR</sequence>
<accession>A0ABZ0I1B3</accession>
<reference evidence="2 3" key="1">
    <citation type="submission" date="2023-10" db="EMBL/GenBank/DDBJ databases">
        <title>Two novel species belonging to the OM43/NOR5 clade.</title>
        <authorList>
            <person name="Park M."/>
        </authorList>
    </citation>
    <scope>NUCLEOTIDE SEQUENCE [LARGE SCALE GENOMIC DNA]</scope>
    <source>
        <strain evidence="2 3">IMCC43200</strain>
    </source>
</reference>
<evidence type="ECO:0000256" key="1">
    <source>
        <dbReference type="SAM" id="SignalP"/>
    </source>
</evidence>
<dbReference type="EMBL" id="CP136864">
    <property type="protein sequence ID" value="WOJ92945.1"/>
    <property type="molecule type" value="Genomic_DNA"/>
</dbReference>
<keyword evidence="3" id="KW-1185">Reference proteome</keyword>
<organism evidence="2 3">
    <name type="scientific">Congregibacter variabilis</name>
    <dbReference type="NCBI Taxonomy" id="3081200"/>
    <lineage>
        <taxon>Bacteria</taxon>
        <taxon>Pseudomonadati</taxon>
        <taxon>Pseudomonadota</taxon>
        <taxon>Gammaproteobacteria</taxon>
        <taxon>Cellvibrionales</taxon>
        <taxon>Halieaceae</taxon>
        <taxon>Congregibacter</taxon>
    </lineage>
</organism>
<dbReference type="RefSeq" id="WP_407347602.1">
    <property type="nucleotide sequence ID" value="NZ_CP136864.1"/>
</dbReference>